<dbReference type="OrthoDB" id="5705271at2759"/>
<gene>
    <name evidence="3" type="ORF">THASP1DRAFT_31576</name>
    <name evidence="2" type="ORF">THASP1DRAFT_31961</name>
</gene>
<dbReference type="GO" id="GO:0004814">
    <property type="term" value="F:arginine-tRNA ligase activity"/>
    <property type="evidence" value="ECO:0007669"/>
    <property type="project" value="InterPro"/>
</dbReference>
<dbReference type="Proteomes" id="UP000271241">
    <property type="component" value="Unassembled WGS sequence"/>
</dbReference>
<reference evidence="4" key="1">
    <citation type="journal article" date="2018" name="Nat. Microbiol.">
        <title>Leveraging single-cell genomics to expand the fungal tree of life.</title>
        <authorList>
            <person name="Ahrendt S.R."/>
            <person name="Quandt C.A."/>
            <person name="Ciobanu D."/>
            <person name="Clum A."/>
            <person name="Salamov A."/>
            <person name="Andreopoulos B."/>
            <person name="Cheng J.F."/>
            <person name="Woyke T."/>
            <person name="Pelin A."/>
            <person name="Henrissat B."/>
            <person name="Reynolds N.K."/>
            <person name="Benny G.L."/>
            <person name="Smith M.E."/>
            <person name="James T.Y."/>
            <person name="Grigoriev I.V."/>
        </authorList>
    </citation>
    <scope>NUCLEOTIDE SEQUENCE [LARGE SCALE GENOMIC DNA]</scope>
    <source>
        <strain evidence="4">RSA 1356</strain>
    </source>
</reference>
<evidence type="ECO:0000259" key="1">
    <source>
        <dbReference type="SMART" id="SM00836"/>
    </source>
</evidence>
<dbReference type="InterPro" id="IPR008909">
    <property type="entry name" value="DALR_anticod-bd"/>
</dbReference>
<dbReference type="AlphaFoldDB" id="A0A4P9XK99"/>
<proteinExistence type="predicted"/>
<dbReference type="GO" id="GO:0006420">
    <property type="term" value="P:arginyl-tRNA aminoacylation"/>
    <property type="evidence" value="ECO:0007669"/>
    <property type="project" value="InterPro"/>
</dbReference>
<dbReference type="STRING" id="78915.A0A4P9XK99"/>
<dbReference type="EMBL" id="KZ992927">
    <property type="protein sequence ID" value="RKP06224.1"/>
    <property type="molecule type" value="Genomic_DNA"/>
</dbReference>
<dbReference type="Gene3D" id="1.10.730.10">
    <property type="entry name" value="Isoleucyl-tRNA Synthetase, Domain 1"/>
    <property type="match status" value="1"/>
</dbReference>
<evidence type="ECO:0000313" key="3">
    <source>
        <dbReference type="EMBL" id="RKP06614.1"/>
    </source>
</evidence>
<sequence length="504" mass="54452">MTSALPGFDRQSHWPPAAFAVEWECVCERVASLLGTSTESSASIEEWRQALQNATQVQPYNKHGELCVSIPEAAVSNAGTNEALDCCIRKFAPDATLAALQRIGTLISMRLQPAALLRLALAAAQERQQKAKYPSCDANLTLVMSVVKRADLDGEQPHLLVNASLRAHVIAQSMVGMLHASGVAARWVVIMLEEVPVCTETLQSCFQAAGMQPDAFERCGSEKERDAFAQMPQTTQDLDADAAKEERTEKYLATLVGMARAAGVLLKRWSRCKAQFECFSVGPVKEAENKATAHTGEALAFLRDRMARMLDQDTLNQALLPKPTNTLSQTEITLCTTTSAALCGLFMEARRGKGIQLSNSVPAQLLERGQPAIYLLYTYAKVGAIVDTHVAASAVNEASEQETAMDVSADCAQALSDCPQAIDVARDLLGYAHAADESLIRCEPCVLVAAAVRTARALTRLCRVLRVKDQPVSVAAPRAHLLAASRATLHDAILRLGLSPLERM</sequence>
<reference evidence="2" key="2">
    <citation type="submission" date="2018-07" db="EMBL/GenBank/DDBJ databases">
        <title>Leveraging single-cell genomics to expand the Fungal Tree of Life.</title>
        <authorList>
            <consortium name="DOE Joint Genome Institute"/>
            <person name="Ahrendt S.R."/>
            <person name="Quandt C.A."/>
            <person name="Ciobanu D."/>
            <person name="Clum A."/>
            <person name="Salamov A."/>
            <person name="Andreopoulos B."/>
            <person name="Cheng J.-F."/>
            <person name="Woyke T."/>
            <person name="Pelin A."/>
            <person name="Henrissat B."/>
            <person name="Reynolds N."/>
            <person name="Benny G.L."/>
            <person name="Smith M.E."/>
            <person name="James T.Y."/>
            <person name="Grigoriev I.V."/>
        </authorList>
    </citation>
    <scope>NUCLEOTIDE SEQUENCE</scope>
    <source>
        <strain evidence="2">RSA 1356</strain>
    </source>
</reference>
<accession>A0A4P9XK99</accession>
<dbReference type="GO" id="GO:0005524">
    <property type="term" value="F:ATP binding"/>
    <property type="evidence" value="ECO:0007669"/>
    <property type="project" value="InterPro"/>
</dbReference>
<feature type="domain" description="DALR anticodon binding" evidence="1">
    <location>
        <begin position="375"/>
        <end position="504"/>
    </location>
</feature>
<name>A0A4P9XK99_9FUNG</name>
<dbReference type="InterPro" id="IPR009080">
    <property type="entry name" value="tRNAsynth_Ia_anticodon-bd"/>
</dbReference>
<organism evidence="2 4">
    <name type="scientific">Thamnocephalis sphaerospora</name>
    <dbReference type="NCBI Taxonomy" id="78915"/>
    <lineage>
        <taxon>Eukaryota</taxon>
        <taxon>Fungi</taxon>
        <taxon>Fungi incertae sedis</taxon>
        <taxon>Zoopagomycota</taxon>
        <taxon>Zoopagomycotina</taxon>
        <taxon>Zoopagomycetes</taxon>
        <taxon>Zoopagales</taxon>
        <taxon>Sigmoideomycetaceae</taxon>
        <taxon>Thamnocephalis</taxon>
    </lineage>
</organism>
<protein>
    <recommendedName>
        <fullName evidence="1">DALR anticodon binding domain-containing protein</fullName>
    </recommendedName>
</protein>
<dbReference type="SMART" id="SM00836">
    <property type="entry name" value="DALR_1"/>
    <property type="match status" value="1"/>
</dbReference>
<evidence type="ECO:0000313" key="2">
    <source>
        <dbReference type="EMBL" id="RKP06224.1"/>
    </source>
</evidence>
<dbReference type="EMBL" id="KZ992850">
    <property type="protein sequence ID" value="RKP06614.1"/>
    <property type="molecule type" value="Genomic_DNA"/>
</dbReference>
<keyword evidence="4" id="KW-1185">Reference proteome</keyword>
<dbReference type="Pfam" id="PF05746">
    <property type="entry name" value="DALR_1"/>
    <property type="match status" value="1"/>
</dbReference>
<evidence type="ECO:0000313" key="4">
    <source>
        <dbReference type="Proteomes" id="UP000271241"/>
    </source>
</evidence>
<dbReference type="SUPFAM" id="SSF47323">
    <property type="entry name" value="Anticodon-binding domain of a subclass of class I aminoacyl-tRNA synthetases"/>
    <property type="match status" value="1"/>
</dbReference>